<evidence type="ECO:0000256" key="2">
    <source>
        <dbReference type="ARBA" id="ARBA00023125"/>
    </source>
</evidence>
<dbReference type="SUPFAM" id="SSF48008">
    <property type="entry name" value="GntR ligand-binding domain-like"/>
    <property type="match status" value="1"/>
</dbReference>
<dbReference type="EMBL" id="BMPI01000050">
    <property type="protein sequence ID" value="GGM64822.1"/>
    <property type="molecule type" value="Genomic_DNA"/>
</dbReference>
<evidence type="ECO:0000256" key="3">
    <source>
        <dbReference type="ARBA" id="ARBA00023163"/>
    </source>
</evidence>
<reference evidence="6" key="2">
    <citation type="submission" date="2020-09" db="EMBL/GenBank/DDBJ databases">
        <authorList>
            <person name="Sun Q."/>
            <person name="Ohkuma M."/>
        </authorList>
    </citation>
    <scope>NUCLEOTIDE SEQUENCE</scope>
    <source>
        <strain evidence="6">JCM 19831</strain>
    </source>
</reference>
<dbReference type="Proteomes" id="UP000642070">
    <property type="component" value="Unassembled WGS sequence"/>
</dbReference>
<dbReference type="PRINTS" id="PR00035">
    <property type="entry name" value="HTHGNTR"/>
</dbReference>
<keyword evidence="2" id="KW-0238">DNA-binding</keyword>
<dbReference type="InterPro" id="IPR011711">
    <property type="entry name" value="GntR_C"/>
</dbReference>
<keyword evidence="3" id="KW-0804">Transcription</keyword>
<dbReference type="InterPro" id="IPR036388">
    <property type="entry name" value="WH-like_DNA-bd_sf"/>
</dbReference>
<evidence type="ECO:0000256" key="1">
    <source>
        <dbReference type="ARBA" id="ARBA00023015"/>
    </source>
</evidence>
<dbReference type="GO" id="GO:0003700">
    <property type="term" value="F:DNA-binding transcription factor activity"/>
    <property type="evidence" value="ECO:0007669"/>
    <property type="project" value="InterPro"/>
</dbReference>
<sequence length="252" mass="27787">MASMPNGRAAAHRIPKMAEVIAAELRAKILKGELKPGESLLSEATLMEQYEVSRPTLREALRLLEAQDLISVRRGSHRGPVVSLPDGGVAARAVAIQLQIRQATLADVYQFRMLYEPTAARMAAESATPDGIRQLREILDEEAAALGSSSAFPAAAWRFHSVLMGLSGNATMAVITECLQHISEQHSARGLSTSPDQRQQEERSLKAHRKLVDLIEKGAGAEAEKFWARHMEVVREVQMGWFQDQQITELLD</sequence>
<evidence type="ECO:0000259" key="5">
    <source>
        <dbReference type="PROSITE" id="PS50949"/>
    </source>
</evidence>
<dbReference type="SMART" id="SM00345">
    <property type="entry name" value="HTH_GNTR"/>
    <property type="match status" value="1"/>
</dbReference>
<evidence type="ECO:0000313" key="7">
    <source>
        <dbReference type="Proteomes" id="UP000642070"/>
    </source>
</evidence>
<dbReference type="Gene3D" id="1.10.10.10">
    <property type="entry name" value="Winged helix-like DNA-binding domain superfamily/Winged helix DNA-binding domain"/>
    <property type="match status" value="1"/>
</dbReference>
<accession>A0A917UAI7</accession>
<reference evidence="6" key="1">
    <citation type="journal article" date="2014" name="Int. J. Syst. Evol. Microbiol.">
        <title>Complete genome sequence of Corynebacterium casei LMG S-19264T (=DSM 44701T), isolated from a smear-ripened cheese.</title>
        <authorList>
            <consortium name="US DOE Joint Genome Institute (JGI-PGF)"/>
            <person name="Walter F."/>
            <person name="Albersmeier A."/>
            <person name="Kalinowski J."/>
            <person name="Ruckert C."/>
        </authorList>
    </citation>
    <scope>NUCLEOTIDE SEQUENCE</scope>
    <source>
        <strain evidence="6">JCM 19831</strain>
    </source>
</reference>
<dbReference type="PROSITE" id="PS50949">
    <property type="entry name" value="HTH_GNTR"/>
    <property type="match status" value="1"/>
</dbReference>
<gene>
    <name evidence="6" type="ORF">GCM10007977_077830</name>
</gene>
<keyword evidence="1" id="KW-0805">Transcription regulation</keyword>
<dbReference type="SMART" id="SM00895">
    <property type="entry name" value="FCD"/>
    <property type="match status" value="1"/>
</dbReference>
<dbReference type="PANTHER" id="PTHR43537:SF5">
    <property type="entry name" value="UXU OPERON TRANSCRIPTIONAL REGULATOR"/>
    <property type="match status" value="1"/>
</dbReference>
<protein>
    <submittedName>
        <fullName evidence="6">GntR family transcriptional regulator</fullName>
    </submittedName>
</protein>
<dbReference type="Gene3D" id="1.20.120.530">
    <property type="entry name" value="GntR ligand-binding domain-like"/>
    <property type="match status" value="1"/>
</dbReference>
<dbReference type="InterPro" id="IPR036390">
    <property type="entry name" value="WH_DNA-bd_sf"/>
</dbReference>
<evidence type="ECO:0000256" key="4">
    <source>
        <dbReference type="SAM" id="MobiDB-lite"/>
    </source>
</evidence>
<dbReference type="Pfam" id="PF07729">
    <property type="entry name" value="FCD"/>
    <property type="match status" value="1"/>
</dbReference>
<feature type="domain" description="HTH gntR-type" evidence="5">
    <location>
        <begin position="15"/>
        <end position="85"/>
    </location>
</feature>
<dbReference type="InterPro" id="IPR008920">
    <property type="entry name" value="TF_FadR/GntR_C"/>
</dbReference>
<dbReference type="SUPFAM" id="SSF46785">
    <property type="entry name" value="Winged helix' DNA-binding domain"/>
    <property type="match status" value="1"/>
</dbReference>
<dbReference type="CDD" id="cd07377">
    <property type="entry name" value="WHTH_GntR"/>
    <property type="match status" value="1"/>
</dbReference>
<dbReference type="InterPro" id="IPR000524">
    <property type="entry name" value="Tscrpt_reg_HTH_GntR"/>
</dbReference>
<dbReference type="Pfam" id="PF00392">
    <property type="entry name" value="GntR"/>
    <property type="match status" value="1"/>
</dbReference>
<dbReference type="GO" id="GO:0003677">
    <property type="term" value="F:DNA binding"/>
    <property type="evidence" value="ECO:0007669"/>
    <property type="project" value="UniProtKB-KW"/>
</dbReference>
<dbReference type="PANTHER" id="PTHR43537">
    <property type="entry name" value="TRANSCRIPTIONAL REGULATOR, GNTR FAMILY"/>
    <property type="match status" value="1"/>
</dbReference>
<feature type="region of interest" description="Disordered" evidence="4">
    <location>
        <begin position="186"/>
        <end position="205"/>
    </location>
</feature>
<keyword evidence="7" id="KW-1185">Reference proteome</keyword>
<evidence type="ECO:0000313" key="6">
    <source>
        <dbReference type="EMBL" id="GGM64822.1"/>
    </source>
</evidence>
<dbReference type="AlphaFoldDB" id="A0A917UAI7"/>
<comment type="caution">
    <text evidence="6">The sequence shown here is derived from an EMBL/GenBank/DDBJ whole genome shotgun (WGS) entry which is preliminary data.</text>
</comment>
<organism evidence="6 7">
    <name type="scientific">Dactylosporangium sucinum</name>
    <dbReference type="NCBI Taxonomy" id="1424081"/>
    <lineage>
        <taxon>Bacteria</taxon>
        <taxon>Bacillati</taxon>
        <taxon>Actinomycetota</taxon>
        <taxon>Actinomycetes</taxon>
        <taxon>Micromonosporales</taxon>
        <taxon>Micromonosporaceae</taxon>
        <taxon>Dactylosporangium</taxon>
    </lineage>
</organism>
<proteinExistence type="predicted"/>
<name>A0A917UAI7_9ACTN</name>